<dbReference type="InterPro" id="IPR051401">
    <property type="entry name" value="GtrA_CellWall_Glycosyl"/>
</dbReference>
<gene>
    <name evidence="8" type="ORF">AArcSl_2128</name>
</gene>
<proteinExistence type="inferred from homology"/>
<evidence type="ECO:0000313" key="8">
    <source>
        <dbReference type="EMBL" id="AUX09753.1"/>
    </source>
</evidence>
<reference evidence="9" key="1">
    <citation type="submission" date="2017-11" db="EMBL/GenBank/DDBJ databases">
        <title>Phenotypic and genomic properties of facultatively anaerobic sulfur-reducing natronoarchaea from hypersaline soda lakes.</title>
        <authorList>
            <person name="Sorokin D.Y."/>
            <person name="Kublanov I.V."/>
            <person name="Roman P."/>
            <person name="Sinninghe Damste J.S."/>
            <person name="Golyshin P.N."/>
            <person name="Rojo D."/>
            <person name="Ciordia S."/>
            <person name="Mena M.D.C."/>
            <person name="Ferrer M."/>
            <person name="Messina E."/>
            <person name="Smedile F."/>
            <person name="La Spada G."/>
            <person name="La Cono V."/>
            <person name="Yakimov M.M."/>
        </authorList>
    </citation>
    <scope>NUCLEOTIDE SEQUENCE [LARGE SCALE GENOMIC DNA]</scope>
    <source>
        <strain evidence="9">AArc-Sl</strain>
    </source>
</reference>
<feature type="domain" description="GtrA/DPMS transmembrane" evidence="7">
    <location>
        <begin position="17"/>
        <end position="143"/>
    </location>
</feature>
<feature type="transmembrane region" description="Helical" evidence="6">
    <location>
        <begin position="118"/>
        <end position="137"/>
    </location>
</feature>
<evidence type="ECO:0000256" key="3">
    <source>
        <dbReference type="ARBA" id="ARBA00022692"/>
    </source>
</evidence>
<dbReference type="GO" id="GO:0005886">
    <property type="term" value="C:plasma membrane"/>
    <property type="evidence" value="ECO:0007669"/>
    <property type="project" value="TreeGrafter"/>
</dbReference>
<evidence type="ECO:0000256" key="4">
    <source>
        <dbReference type="ARBA" id="ARBA00022989"/>
    </source>
</evidence>
<dbReference type="InterPro" id="IPR007267">
    <property type="entry name" value="GtrA_DPMS_TM"/>
</dbReference>
<dbReference type="KEGG" id="hdf:AArcSl_2128"/>
<evidence type="ECO:0000259" key="7">
    <source>
        <dbReference type="Pfam" id="PF04138"/>
    </source>
</evidence>
<dbReference type="PANTHER" id="PTHR38459:SF1">
    <property type="entry name" value="PROPHAGE BACTOPRENOL-LINKED GLUCOSE TRANSLOCASE HOMOLOG"/>
    <property type="match status" value="1"/>
</dbReference>
<sequence length="149" mass="16080">MIGAAVRELATADRFGKFLSVGAAGAVLDLSVSSALTIGGIPPEYAKVVGAECAIIVMFFINDRWTFPEHGESGIRSTGRRLLKSNVVRSGGLVVQFLVVRTLTRLDVSVVVAGTDVWAFLTFPIAIACAFVFNYTAESLVTWRVLRDR</sequence>
<comment type="similarity">
    <text evidence="2">Belongs to the GtrA family.</text>
</comment>
<evidence type="ECO:0000256" key="1">
    <source>
        <dbReference type="ARBA" id="ARBA00004141"/>
    </source>
</evidence>
<evidence type="ECO:0000256" key="5">
    <source>
        <dbReference type="ARBA" id="ARBA00023136"/>
    </source>
</evidence>
<protein>
    <submittedName>
        <fullName evidence="8">GtrA family protein</fullName>
    </submittedName>
</protein>
<keyword evidence="4 6" id="KW-1133">Transmembrane helix</keyword>
<evidence type="ECO:0000256" key="6">
    <source>
        <dbReference type="SAM" id="Phobius"/>
    </source>
</evidence>
<dbReference type="Pfam" id="PF04138">
    <property type="entry name" value="GtrA_DPMS_TM"/>
    <property type="match status" value="1"/>
</dbReference>
<organism evidence="8 9">
    <name type="scientific">Halalkaliarchaeum desulfuricum</name>
    <dbReference type="NCBI Taxonomy" id="2055893"/>
    <lineage>
        <taxon>Archaea</taxon>
        <taxon>Methanobacteriati</taxon>
        <taxon>Methanobacteriota</taxon>
        <taxon>Stenosarchaea group</taxon>
        <taxon>Halobacteria</taxon>
        <taxon>Halobacteriales</taxon>
        <taxon>Haloferacaceae</taxon>
        <taxon>Halalkaliarchaeum</taxon>
    </lineage>
</organism>
<evidence type="ECO:0000256" key="2">
    <source>
        <dbReference type="ARBA" id="ARBA00009399"/>
    </source>
</evidence>
<dbReference type="Proteomes" id="UP000263012">
    <property type="component" value="Chromosome"/>
</dbReference>
<keyword evidence="5 6" id="KW-0472">Membrane</keyword>
<dbReference type="PANTHER" id="PTHR38459">
    <property type="entry name" value="PROPHAGE BACTOPRENOL-LINKED GLUCOSE TRANSLOCASE HOMOLOG"/>
    <property type="match status" value="1"/>
</dbReference>
<accession>A0A343TKY1</accession>
<comment type="subcellular location">
    <subcellularLocation>
        <location evidence="1">Membrane</location>
        <topology evidence="1">Multi-pass membrane protein</topology>
    </subcellularLocation>
</comment>
<keyword evidence="9" id="KW-1185">Reference proteome</keyword>
<feature type="transmembrane region" description="Helical" evidence="6">
    <location>
        <begin position="86"/>
        <end position="106"/>
    </location>
</feature>
<dbReference type="EMBL" id="CP025066">
    <property type="protein sequence ID" value="AUX09753.1"/>
    <property type="molecule type" value="Genomic_DNA"/>
</dbReference>
<dbReference type="GO" id="GO:0000271">
    <property type="term" value="P:polysaccharide biosynthetic process"/>
    <property type="evidence" value="ECO:0007669"/>
    <property type="project" value="InterPro"/>
</dbReference>
<evidence type="ECO:0000313" key="9">
    <source>
        <dbReference type="Proteomes" id="UP000263012"/>
    </source>
</evidence>
<keyword evidence="3 6" id="KW-0812">Transmembrane</keyword>
<dbReference type="AlphaFoldDB" id="A0A343TKY1"/>
<name>A0A343TKY1_9EURY</name>